<feature type="chain" id="PRO_5001691647" evidence="1">
    <location>
        <begin position="26"/>
        <end position="236"/>
    </location>
</feature>
<dbReference type="OrthoDB" id="9808254at2"/>
<dbReference type="SUPFAM" id="SSF52833">
    <property type="entry name" value="Thioredoxin-like"/>
    <property type="match status" value="1"/>
</dbReference>
<dbReference type="AlphaFoldDB" id="A0A073IKM4"/>
<dbReference type="InterPro" id="IPR036249">
    <property type="entry name" value="Thioredoxin-like_sf"/>
</dbReference>
<dbReference type="PANTHER" id="PTHR36057">
    <property type="match status" value="1"/>
</dbReference>
<dbReference type="STRING" id="1300350.Z948_435"/>
<keyword evidence="1" id="KW-0732">Signal</keyword>
<evidence type="ECO:0000313" key="3">
    <source>
        <dbReference type="Proteomes" id="UP000027734"/>
    </source>
</evidence>
<evidence type="ECO:0000313" key="2">
    <source>
        <dbReference type="EMBL" id="KEJ90115.1"/>
    </source>
</evidence>
<dbReference type="Proteomes" id="UP000027734">
    <property type="component" value="Unassembled WGS sequence"/>
</dbReference>
<dbReference type="RefSeq" id="WP_025057928.1">
    <property type="nucleotide sequence ID" value="NZ_JAMC01000002.1"/>
</dbReference>
<dbReference type="Pfam" id="PF06764">
    <property type="entry name" value="DUF1223"/>
    <property type="match status" value="1"/>
</dbReference>
<proteinExistence type="predicted"/>
<name>A0A073IKM4_9RHOB</name>
<feature type="signal peptide" evidence="1">
    <location>
        <begin position="1"/>
        <end position="25"/>
    </location>
</feature>
<dbReference type="eggNOG" id="COG5429">
    <property type="taxonomic scope" value="Bacteria"/>
</dbReference>
<accession>A0A073IKM4</accession>
<keyword evidence="3" id="KW-1185">Reference proteome</keyword>
<dbReference type="PANTHER" id="PTHR36057:SF1">
    <property type="entry name" value="LIPOPROTEIN LIPID ATTACHMENT SITE-LIKE PROTEIN, PUTATIVE (DUF1223)-RELATED"/>
    <property type="match status" value="1"/>
</dbReference>
<evidence type="ECO:0000256" key="1">
    <source>
        <dbReference type="SAM" id="SignalP"/>
    </source>
</evidence>
<gene>
    <name evidence="2" type="ORF">DSW25_07900</name>
</gene>
<organism evidence="2 3">
    <name type="scientific">Sulfitobacter donghicola DSW-25 = KCTC 12864 = JCM 14565</name>
    <dbReference type="NCBI Taxonomy" id="1300350"/>
    <lineage>
        <taxon>Bacteria</taxon>
        <taxon>Pseudomonadati</taxon>
        <taxon>Pseudomonadota</taxon>
        <taxon>Alphaproteobacteria</taxon>
        <taxon>Rhodobacterales</taxon>
        <taxon>Roseobacteraceae</taxon>
        <taxon>Sulfitobacter</taxon>
    </lineage>
</organism>
<sequence>MSKITNILTGVALSLSTSIVAPAFADQHPVVVELYTSQGCSSCPPADAMLAELSGRDDVIAIALHVDYWDYIGWKDEFGDAGHAKRQRDYANKAGRRTIYTPEMIVQGQTDIVGAKPKALSKAIAEHKAKAPLMELKAVRDGATVKVEGSVPTTGAAPMEVHVLQVLPSHKTRITRGENRGNTLQYSNIAHDWQLAGQWDGADALTMTLDVRNDDPVVVLVQEANAGAIIGAVRVD</sequence>
<comment type="caution">
    <text evidence="2">The sequence shown here is derived from an EMBL/GenBank/DDBJ whole genome shotgun (WGS) entry which is preliminary data.</text>
</comment>
<reference evidence="2 3" key="1">
    <citation type="submission" date="2014-01" db="EMBL/GenBank/DDBJ databases">
        <title>Sulfitobacter donghicola JCM 14565 Genome Sequencing.</title>
        <authorList>
            <person name="Lai Q."/>
            <person name="Hong Z."/>
        </authorList>
    </citation>
    <scope>NUCLEOTIDE SEQUENCE [LARGE SCALE GENOMIC DNA]</scope>
    <source>
        <strain evidence="2 3">JCM 14565</strain>
    </source>
</reference>
<protein>
    <submittedName>
        <fullName evidence="2">Uncharacterized protein</fullName>
    </submittedName>
</protein>
<dbReference type="EMBL" id="JAMC01000002">
    <property type="protein sequence ID" value="KEJ90115.1"/>
    <property type="molecule type" value="Genomic_DNA"/>
</dbReference>
<dbReference type="InterPro" id="IPR010634">
    <property type="entry name" value="DUF1223"/>
</dbReference>